<keyword evidence="7" id="KW-1185">Reference proteome</keyword>
<comment type="function">
    <text evidence="5">Part of the twin-arginine translocation (Tat) system that transports large folded proteins containing a characteristic twin-arginine motif in their signal peptide across membranes.</text>
</comment>
<feature type="transmembrane region" description="Helical" evidence="5">
    <location>
        <begin position="33"/>
        <end position="56"/>
    </location>
</feature>
<sequence>MALDQYREEEEEEEGMSFLDHLEQLRWHLVRSIAAIMVCSVIAFLAKSIVFGQIILGPSRVDFFTYRMLCKLSASLNIPALCIDELPFILQSRQMTGQFTMHMTSSLVVGLIAAFPFVFWEVWKFISPGLYDKERKAARGAVFFVSLLFFMGAAFGYYILSPLSINFLSNYQLDPSIANEFDITSYISTLMMLVLASAVMFQLPMVIYFLSMSGLVTAAMLRSYRRHAVVAILVLSAVITPPDVISQLLIAMPILVLYEAGIMIAKKLEKKKRLAAEDDEL</sequence>
<dbReference type="AlphaFoldDB" id="A0A918UL01"/>
<keyword evidence="5" id="KW-0811">Translocation</keyword>
<accession>A0A918UL01</accession>
<keyword evidence="2 5" id="KW-0812">Transmembrane</keyword>
<reference evidence="6" key="2">
    <citation type="submission" date="2020-09" db="EMBL/GenBank/DDBJ databases">
        <authorList>
            <person name="Sun Q."/>
            <person name="Kim S."/>
        </authorList>
    </citation>
    <scope>NUCLEOTIDE SEQUENCE</scope>
    <source>
        <strain evidence="6">KCTC 12368</strain>
    </source>
</reference>
<dbReference type="GO" id="GO:0043953">
    <property type="term" value="P:protein transport by the Tat complex"/>
    <property type="evidence" value="ECO:0007669"/>
    <property type="project" value="UniProtKB-UniRule"/>
</dbReference>
<dbReference type="GO" id="GO:0065002">
    <property type="term" value="P:intracellular protein transmembrane transport"/>
    <property type="evidence" value="ECO:0007669"/>
    <property type="project" value="TreeGrafter"/>
</dbReference>
<comment type="caution">
    <text evidence="5">Lacks conserved residue(s) required for the propagation of feature annotation.</text>
</comment>
<dbReference type="HAMAP" id="MF_00902">
    <property type="entry name" value="TatC"/>
    <property type="match status" value="1"/>
</dbReference>
<dbReference type="RefSeq" id="WP_018472506.1">
    <property type="nucleotide sequence ID" value="NZ_BMWX01000002.1"/>
</dbReference>
<dbReference type="PANTHER" id="PTHR30371:SF0">
    <property type="entry name" value="SEC-INDEPENDENT PROTEIN TRANSLOCASE PROTEIN TATC, CHLOROPLASTIC-RELATED"/>
    <property type="match status" value="1"/>
</dbReference>
<dbReference type="PANTHER" id="PTHR30371">
    <property type="entry name" value="SEC-INDEPENDENT PROTEIN TRANSLOCASE PROTEIN TATC"/>
    <property type="match status" value="1"/>
</dbReference>
<name>A0A918UL01_9BACT</name>
<feature type="transmembrane region" description="Helical" evidence="5">
    <location>
        <begin position="141"/>
        <end position="160"/>
    </location>
</feature>
<comment type="caution">
    <text evidence="6">The sequence shown here is derived from an EMBL/GenBank/DDBJ whole genome shotgun (WGS) entry which is preliminary data.</text>
</comment>
<keyword evidence="5" id="KW-0653">Protein transport</keyword>
<keyword evidence="5" id="KW-0813">Transport</keyword>
<evidence type="ECO:0000313" key="6">
    <source>
        <dbReference type="EMBL" id="GGZ19415.1"/>
    </source>
</evidence>
<dbReference type="Pfam" id="PF00902">
    <property type="entry name" value="TatC"/>
    <property type="match status" value="1"/>
</dbReference>
<comment type="similarity">
    <text evidence="5">Belongs to the TatC family.</text>
</comment>
<keyword evidence="4 5" id="KW-0472">Membrane</keyword>
<evidence type="ECO:0000256" key="1">
    <source>
        <dbReference type="ARBA" id="ARBA00004141"/>
    </source>
</evidence>
<proteinExistence type="inferred from homology"/>
<reference evidence="6" key="1">
    <citation type="journal article" date="2014" name="Int. J. Syst. Evol. Microbiol.">
        <title>Complete genome sequence of Corynebacterium casei LMG S-19264T (=DSM 44701T), isolated from a smear-ripened cheese.</title>
        <authorList>
            <consortium name="US DOE Joint Genome Institute (JGI-PGF)"/>
            <person name="Walter F."/>
            <person name="Albersmeier A."/>
            <person name="Kalinowski J."/>
            <person name="Ruckert C."/>
        </authorList>
    </citation>
    <scope>NUCLEOTIDE SEQUENCE</scope>
    <source>
        <strain evidence="6">KCTC 12368</strain>
    </source>
</reference>
<gene>
    <name evidence="5 6" type="primary">tatC</name>
    <name evidence="6" type="ORF">GCM10007049_09780</name>
</gene>
<dbReference type="EMBL" id="BMWX01000002">
    <property type="protein sequence ID" value="GGZ19415.1"/>
    <property type="molecule type" value="Genomic_DNA"/>
</dbReference>
<feature type="transmembrane region" description="Helical" evidence="5">
    <location>
        <begin position="99"/>
        <end position="120"/>
    </location>
</feature>
<dbReference type="PRINTS" id="PR01840">
    <property type="entry name" value="TATCFAMILY"/>
</dbReference>
<dbReference type="GO" id="GO:0009977">
    <property type="term" value="F:proton motive force dependent protein transmembrane transporter activity"/>
    <property type="evidence" value="ECO:0007669"/>
    <property type="project" value="TreeGrafter"/>
</dbReference>
<organism evidence="6 7">
    <name type="scientific">Echinicola pacifica</name>
    <dbReference type="NCBI Taxonomy" id="346377"/>
    <lineage>
        <taxon>Bacteria</taxon>
        <taxon>Pseudomonadati</taxon>
        <taxon>Bacteroidota</taxon>
        <taxon>Cytophagia</taxon>
        <taxon>Cytophagales</taxon>
        <taxon>Cyclobacteriaceae</taxon>
        <taxon>Echinicola</taxon>
    </lineage>
</organism>
<evidence type="ECO:0000256" key="3">
    <source>
        <dbReference type="ARBA" id="ARBA00022989"/>
    </source>
</evidence>
<evidence type="ECO:0000313" key="7">
    <source>
        <dbReference type="Proteomes" id="UP000619457"/>
    </source>
</evidence>
<keyword evidence="5" id="KW-1003">Cell membrane</keyword>
<evidence type="ECO:0000256" key="2">
    <source>
        <dbReference type="ARBA" id="ARBA00022692"/>
    </source>
</evidence>
<feature type="transmembrane region" description="Helical" evidence="5">
    <location>
        <begin position="186"/>
        <end position="211"/>
    </location>
</feature>
<evidence type="ECO:0000256" key="5">
    <source>
        <dbReference type="HAMAP-Rule" id="MF_00902"/>
    </source>
</evidence>
<dbReference type="NCBIfam" id="TIGR00945">
    <property type="entry name" value="tatC"/>
    <property type="match status" value="1"/>
</dbReference>
<dbReference type="InterPro" id="IPR002033">
    <property type="entry name" value="TatC"/>
</dbReference>
<keyword evidence="3 5" id="KW-1133">Transmembrane helix</keyword>
<dbReference type="Proteomes" id="UP000619457">
    <property type="component" value="Unassembled WGS sequence"/>
</dbReference>
<comment type="subunit">
    <text evidence="5">Forms a complex with TatA.</text>
</comment>
<protein>
    <recommendedName>
        <fullName evidence="5">Sec-independent protein translocase protein TatC</fullName>
    </recommendedName>
</protein>
<comment type="subcellular location">
    <subcellularLocation>
        <location evidence="5">Cell membrane</location>
        <topology evidence="5">Multi-pass membrane protein</topology>
    </subcellularLocation>
    <subcellularLocation>
        <location evidence="1">Membrane</location>
        <topology evidence="1">Multi-pass membrane protein</topology>
    </subcellularLocation>
</comment>
<dbReference type="GO" id="GO:0033281">
    <property type="term" value="C:TAT protein transport complex"/>
    <property type="evidence" value="ECO:0007669"/>
    <property type="project" value="UniProtKB-UniRule"/>
</dbReference>
<evidence type="ECO:0000256" key="4">
    <source>
        <dbReference type="ARBA" id="ARBA00023136"/>
    </source>
</evidence>